<evidence type="ECO:0000313" key="9">
    <source>
        <dbReference type="Proteomes" id="UP001595817"/>
    </source>
</evidence>
<reference evidence="9" key="1">
    <citation type="journal article" date="2019" name="Int. J. Syst. Evol. Microbiol.">
        <title>The Global Catalogue of Microorganisms (GCM) 10K type strain sequencing project: providing services to taxonomists for standard genome sequencing and annotation.</title>
        <authorList>
            <consortium name="The Broad Institute Genomics Platform"/>
            <consortium name="The Broad Institute Genome Sequencing Center for Infectious Disease"/>
            <person name="Wu L."/>
            <person name="Ma J."/>
        </authorList>
    </citation>
    <scope>NUCLEOTIDE SEQUENCE [LARGE SCALE GENOMIC DNA]</scope>
    <source>
        <strain evidence="9">CCUG 59778</strain>
    </source>
</reference>
<dbReference type="NCBIfam" id="NF003766">
    <property type="entry name" value="PRK05362.1"/>
    <property type="match status" value="1"/>
</dbReference>
<comment type="catalytic activity">
    <reaction evidence="5">
        <text>alpha-D-ribose 1-phosphate = D-ribose 5-phosphate</text>
        <dbReference type="Rhea" id="RHEA:18793"/>
        <dbReference type="ChEBI" id="CHEBI:57720"/>
        <dbReference type="ChEBI" id="CHEBI:78346"/>
        <dbReference type="EC" id="5.4.2.7"/>
    </reaction>
</comment>
<dbReference type="Proteomes" id="UP001595817">
    <property type="component" value="Unassembled WGS sequence"/>
</dbReference>
<evidence type="ECO:0000256" key="4">
    <source>
        <dbReference type="ARBA" id="ARBA00023235"/>
    </source>
</evidence>
<comment type="catalytic activity">
    <reaction evidence="5">
        <text>2-deoxy-alpha-D-ribose 1-phosphate = 2-deoxy-D-ribose 5-phosphate</text>
        <dbReference type="Rhea" id="RHEA:27658"/>
        <dbReference type="ChEBI" id="CHEBI:57259"/>
        <dbReference type="ChEBI" id="CHEBI:62877"/>
        <dbReference type="EC" id="5.4.2.7"/>
    </reaction>
</comment>
<feature type="binding site" evidence="5">
    <location>
        <position position="341"/>
    </location>
    <ligand>
        <name>Mn(2+)</name>
        <dbReference type="ChEBI" id="CHEBI:29035"/>
        <label>2</label>
    </ligand>
</feature>
<evidence type="ECO:0000256" key="5">
    <source>
        <dbReference type="HAMAP-Rule" id="MF_00740"/>
    </source>
</evidence>
<dbReference type="Gene3D" id="3.30.70.1250">
    <property type="entry name" value="Phosphopentomutase"/>
    <property type="match status" value="1"/>
</dbReference>
<feature type="binding site" evidence="5">
    <location>
        <position position="329"/>
    </location>
    <ligand>
        <name>Mn(2+)</name>
        <dbReference type="ChEBI" id="CHEBI:29035"/>
        <label>1</label>
    </ligand>
</feature>
<dbReference type="InterPro" id="IPR024052">
    <property type="entry name" value="Phosphopentomutase_DeoB_cap_sf"/>
</dbReference>
<keyword evidence="5" id="KW-0963">Cytoplasm</keyword>
<comment type="cofactor">
    <cofactor evidence="5">
        <name>Mn(2+)</name>
        <dbReference type="ChEBI" id="CHEBI:29035"/>
    </cofactor>
    <text evidence="5">Binds 2 manganese ions.</text>
</comment>
<evidence type="ECO:0000256" key="1">
    <source>
        <dbReference type="ARBA" id="ARBA00010373"/>
    </source>
</evidence>
<evidence type="ECO:0000256" key="2">
    <source>
        <dbReference type="ARBA" id="ARBA00022723"/>
    </source>
</evidence>
<comment type="function">
    <text evidence="5">Isomerase that catalyzes the conversion of deoxy-ribose 1-phosphate (dRib-1-P) and ribose 1-phosphate (Rib-1-P) to deoxy-ribose 5-phosphate (dRib-5-P) and ribose 5-phosphate (Rib-5-P), respectively.</text>
</comment>
<dbReference type="SUPFAM" id="SSF143856">
    <property type="entry name" value="DeoB insert domain-like"/>
    <property type="match status" value="1"/>
</dbReference>
<feature type="domain" description="Metalloenzyme" evidence="7">
    <location>
        <begin position="7"/>
        <end position="381"/>
    </location>
</feature>
<proteinExistence type="inferred from homology"/>
<dbReference type="InterPro" id="IPR010045">
    <property type="entry name" value="DeoB"/>
</dbReference>
<keyword evidence="2 5" id="KW-0479">Metal-binding</keyword>
<evidence type="ECO:0000259" key="7">
    <source>
        <dbReference type="Pfam" id="PF01676"/>
    </source>
</evidence>
<evidence type="ECO:0000313" key="8">
    <source>
        <dbReference type="EMBL" id="MFC4411010.1"/>
    </source>
</evidence>
<dbReference type="InterPro" id="IPR017850">
    <property type="entry name" value="Alkaline_phosphatase_core_sf"/>
</dbReference>
<feature type="binding site" evidence="5">
    <location>
        <position position="293"/>
    </location>
    <ligand>
        <name>Mn(2+)</name>
        <dbReference type="ChEBI" id="CHEBI:29035"/>
        <label>2</label>
    </ligand>
</feature>
<dbReference type="NCBIfam" id="TIGR01696">
    <property type="entry name" value="deoB"/>
    <property type="match status" value="1"/>
</dbReference>
<feature type="binding site" evidence="5">
    <location>
        <position position="288"/>
    </location>
    <ligand>
        <name>Mn(2+)</name>
        <dbReference type="ChEBI" id="CHEBI:29035"/>
        <label>2</label>
    </ligand>
</feature>
<comment type="subcellular location">
    <subcellularLocation>
        <location evidence="5">Cytoplasm</location>
    </subcellularLocation>
</comment>
<keyword evidence="4 5" id="KW-0413">Isomerase</keyword>
<dbReference type="Pfam" id="PF01676">
    <property type="entry name" value="Metalloenzyme"/>
    <property type="match status" value="1"/>
</dbReference>
<protein>
    <recommendedName>
        <fullName evidence="5 6">Phosphopentomutase</fullName>
        <ecNumber evidence="5 6">5.4.2.7</ecNumber>
    </recommendedName>
    <alternativeName>
        <fullName evidence="5">Phosphodeoxyribomutase</fullName>
    </alternativeName>
</protein>
<feature type="binding site" evidence="5">
    <location>
        <position position="15"/>
    </location>
    <ligand>
        <name>Mn(2+)</name>
        <dbReference type="ChEBI" id="CHEBI:29035"/>
        <label>1</label>
    </ligand>
</feature>
<dbReference type="EMBL" id="JBHSEC010000019">
    <property type="protein sequence ID" value="MFC4411010.1"/>
    <property type="molecule type" value="Genomic_DNA"/>
</dbReference>
<name>A0ABV8X7T9_9LACT</name>
<dbReference type="PANTHER" id="PTHR21110:SF0">
    <property type="entry name" value="PHOSPHOPENTOMUTASE"/>
    <property type="match status" value="1"/>
</dbReference>
<organism evidence="8 9">
    <name type="scientific">Chungangia koreensis</name>
    <dbReference type="NCBI Taxonomy" id="752657"/>
    <lineage>
        <taxon>Bacteria</taxon>
        <taxon>Bacillati</taxon>
        <taxon>Bacillota</taxon>
        <taxon>Bacilli</taxon>
        <taxon>Lactobacillales</taxon>
        <taxon>Chungangia</taxon>
    </lineage>
</organism>
<evidence type="ECO:0000256" key="6">
    <source>
        <dbReference type="NCBIfam" id="TIGR01696"/>
    </source>
</evidence>
<evidence type="ECO:0000256" key="3">
    <source>
        <dbReference type="ARBA" id="ARBA00023211"/>
    </source>
</evidence>
<accession>A0ABV8X7T9</accession>
<feature type="binding site" evidence="5">
    <location>
        <position position="330"/>
    </location>
    <ligand>
        <name>Mn(2+)</name>
        <dbReference type="ChEBI" id="CHEBI:29035"/>
        <label>1</label>
    </ligand>
</feature>
<comment type="similarity">
    <text evidence="1 5">Belongs to the phosphopentomutase family.</text>
</comment>
<dbReference type="EC" id="5.4.2.7" evidence="5 6"/>
<keyword evidence="9" id="KW-1185">Reference proteome</keyword>
<dbReference type="CDD" id="cd16009">
    <property type="entry name" value="PPM"/>
    <property type="match status" value="1"/>
</dbReference>
<dbReference type="GO" id="GO:0008973">
    <property type="term" value="F:phosphopentomutase activity"/>
    <property type="evidence" value="ECO:0007669"/>
    <property type="project" value="UniProtKB-EC"/>
</dbReference>
<gene>
    <name evidence="5 8" type="primary">deoB</name>
    <name evidence="8" type="ORF">ACFOZY_11325</name>
</gene>
<dbReference type="RefSeq" id="WP_378155488.1">
    <property type="nucleotide sequence ID" value="NZ_JBHSEC010000019.1"/>
</dbReference>
<dbReference type="InterPro" id="IPR006124">
    <property type="entry name" value="Metalloenzyme"/>
</dbReference>
<dbReference type="PIRSF" id="PIRSF001491">
    <property type="entry name" value="Ppentomutase"/>
    <property type="match status" value="1"/>
</dbReference>
<dbReference type="Gene3D" id="3.40.720.10">
    <property type="entry name" value="Alkaline Phosphatase, subunit A"/>
    <property type="match status" value="1"/>
</dbReference>
<comment type="pathway">
    <text evidence="5">Carbohydrate degradation; 2-deoxy-D-ribose 1-phosphate degradation; D-glyceraldehyde 3-phosphate and acetaldehyde from 2-deoxy-alpha-D-ribose 1-phosphate: step 1/2.</text>
</comment>
<dbReference type="HAMAP" id="MF_00740">
    <property type="entry name" value="Phosphopentomut"/>
    <property type="match status" value="1"/>
</dbReference>
<comment type="caution">
    <text evidence="8">The sequence shown here is derived from an EMBL/GenBank/DDBJ whole genome shotgun (WGS) entry which is preliminary data.</text>
</comment>
<dbReference type="SUPFAM" id="SSF53649">
    <property type="entry name" value="Alkaline phosphatase-like"/>
    <property type="match status" value="1"/>
</dbReference>
<dbReference type="PANTHER" id="PTHR21110">
    <property type="entry name" value="PHOSPHOPENTOMUTASE"/>
    <property type="match status" value="1"/>
</dbReference>
<sequence length="394" mass="43619">MSITPFKRIHLVVMDSVGIGEAPDAASFGDKGADTFGHIAEEMGGLNMPNMEKLGLSNIRNIKGITPVEQPMAYYGKMKEVSVGKDTMTGHWEIMGLNIDQPFKVYPNGFPDELIRQLEERTGRKVIGNKPASGTGIIEELGEEHMKTGAIIVYTSADPVLQIAAHEEVVPLEELYRICEIARELTLSPEFLVGRIIARPFIGEPGNFSRTSNRHDYALKPFGRTTMNELKDSGFDVIAIGKISDIYNGEGVTESVRTKDNMDGMDRLAEVVKKDFHGLSFLNLVDFDALFGHRRDPIGYGKALEEYDVRLPEVLESLNEDDLLIITADHGNDPIHPGTDHTREYVPLLVYSPRFKGGKELPLRETFADVGATVAENFGVKLPENGKSFLSLLK</sequence>
<keyword evidence="3 5" id="KW-0464">Manganese</keyword>